<proteinExistence type="predicted"/>
<dbReference type="PROSITE" id="PS50005">
    <property type="entry name" value="TPR"/>
    <property type="match status" value="1"/>
</dbReference>
<sequence>MQSNKSLTVVQNVRAQELYYEGVTRLQDGDIEGAILSLLECSFFAPDNANPEAAAAECYVYLCDLQSAVRHYRRALWMLTRRKREAVRAAERKRGASLLLFSGIPNAPHFLSDDDIPEETAEGEAAAIRIPAATEPSSPDLGFMNDSGVQKDAVITRLVGLLDALSLVLFRLRDFEQALRCTLETKELLSDAGRAVPPEVELHRATYLMALQKDEEAEYLLESIYQTPPFAHFDNEIGALLIQLYSNRQAFVKARELLTALERPDDHAYAQKIRFEPNLTVAKHIFFKQYNYYREKALEQRDLGTISKCIMVSPNDLELVFARAKIYIDSGNEKKSVKDLFQCIKDSNGSHKEAIELMTSVLFSIGSDMEGQTGIEDAIGYFSESLKWRSDNIPVLLARGDCYVKIEDFEAALTDFQRVLELEPMNPEATRRISFLHDLWGCRMMAAGDMQGAEDEFTSAIKANEHEPLFSITVPRRGSPSTSLASPCAMCSPVSS</sequence>
<evidence type="ECO:0000256" key="1">
    <source>
        <dbReference type="PROSITE-ProRule" id="PRU00339"/>
    </source>
</evidence>
<dbReference type="Pfam" id="PF13181">
    <property type="entry name" value="TPR_8"/>
    <property type="match status" value="1"/>
</dbReference>
<organism evidence="2 3">
    <name type="scientific">Angomonas deanei</name>
    <dbReference type="NCBI Taxonomy" id="59799"/>
    <lineage>
        <taxon>Eukaryota</taxon>
        <taxon>Discoba</taxon>
        <taxon>Euglenozoa</taxon>
        <taxon>Kinetoplastea</taxon>
        <taxon>Metakinetoplastina</taxon>
        <taxon>Trypanosomatida</taxon>
        <taxon>Trypanosomatidae</taxon>
        <taxon>Strigomonadinae</taxon>
        <taxon>Angomonas</taxon>
    </lineage>
</organism>
<dbReference type="AlphaFoldDB" id="A0A7G2C457"/>
<dbReference type="SUPFAM" id="SSF48452">
    <property type="entry name" value="TPR-like"/>
    <property type="match status" value="1"/>
</dbReference>
<dbReference type="InterPro" id="IPR019734">
    <property type="entry name" value="TPR_rpt"/>
</dbReference>
<feature type="repeat" description="TPR" evidence="1">
    <location>
        <begin position="393"/>
        <end position="426"/>
    </location>
</feature>
<name>A0A7G2C457_9TRYP</name>
<accession>A0A7G2C457</accession>
<dbReference type="Proteomes" id="UP000515908">
    <property type="component" value="Chromosome 03"/>
</dbReference>
<dbReference type="InterPro" id="IPR011990">
    <property type="entry name" value="TPR-like_helical_dom_sf"/>
</dbReference>
<keyword evidence="1" id="KW-0802">TPR repeat</keyword>
<protein>
    <submittedName>
        <fullName evidence="2">Tetratricopeptide repeat, putative</fullName>
    </submittedName>
</protein>
<dbReference type="VEuPathDB" id="TriTrypDB:ADEAN_000175000"/>
<dbReference type="SMART" id="SM00028">
    <property type="entry name" value="TPR"/>
    <property type="match status" value="2"/>
</dbReference>
<gene>
    <name evidence="2" type="ORF">ADEAN_000175000</name>
</gene>
<dbReference type="OrthoDB" id="1926212at2759"/>
<reference evidence="2 3" key="1">
    <citation type="submission" date="2020-08" db="EMBL/GenBank/DDBJ databases">
        <authorList>
            <person name="Newling K."/>
            <person name="Davey J."/>
            <person name="Forrester S."/>
        </authorList>
    </citation>
    <scope>NUCLEOTIDE SEQUENCE [LARGE SCALE GENOMIC DNA]</scope>
    <source>
        <strain evidence="3">Crithidia deanei Carvalho (ATCC PRA-265)</strain>
    </source>
</reference>
<dbReference type="PANTHER" id="PTHR45153">
    <property type="entry name" value="TETRATRICOPEPTIDE REPEAT PROTEIN 16"/>
    <property type="match status" value="1"/>
</dbReference>
<dbReference type="PANTHER" id="PTHR45153:SF1">
    <property type="entry name" value="TETRATRICOPEPTIDE REPEAT PROTEIN 16"/>
    <property type="match status" value="1"/>
</dbReference>
<keyword evidence="3" id="KW-1185">Reference proteome</keyword>
<evidence type="ECO:0000313" key="3">
    <source>
        <dbReference type="Proteomes" id="UP000515908"/>
    </source>
</evidence>
<dbReference type="EMBL" id="LR877147">
    <property type="protein sequence ID" value="CAD2214305.1"/>
    <property type="molecule type" value="Genomic_DNA"/>
</dbReference>
<dbReference type="Gene3D" id="1.25.40.10">
    <property type="entry name" value="Tetratricopeptide repeat domain"/>
    <property type="match status" value="2"/>
</dbReference>
<evidence type="ECO:0000313" key="2">
    <source>
        <dbReference type="EMBL" id="CAD2214305.1"/>
    </source>
</evidence>